<organism evidence="2 3">
    <name type="scientific">Reyranella soli</name>
    <dbReference type="NCBI Taxonomy" id="1230389"/>
    <lineage>
        <taxon>Bacteria</taxon>
        <taxon>Pseudomonadati</taxon>
        <taxon>Pseudomonadota</taxon>
        <taxon>Alphaproteobacteria</taxon>
        <taxon>Hyphomicrobiales</taxon>
        <taxon>Reyranellaceae</taxon>
        <taxon>Reyranella</taxon>
    </lineage>
</organism>
<name>A0A512NI55_9HYPH</name>
<dbReference type="EMBL" id="BKAJ01000105">
    <property type="protein sequence ID" value="GEP58602.1"/>
    <property type="molecule type" value="Genomic_DNA"/>
</dbReference>
<evidence type="ECO:0008006" key="4">
    <source>
        <dbReference type="Google" id="ProtNLM"/>
    </source>
</evidence>
<proteinExistence type="predicted"/>
<reference evidence="2 3" key="1">
    <citation type="submission" date="2019-07" db="EMBL/GenBank/DDBJ databases">
        <title>Whole genome shotgun sequence of Reyranella soli NBRC 108950.</title>
        <authorList>
            <person name="Hosoyama A."/>
            <person name="Uohara A."/>
            <person name="Ohji S."/>
            <person name="Ichikawa N."/>
        </authorList>
    </citation>
    <scope>NUCLEOTIDE SEQUENCE [LARGE SCALE GENOMIC DNA]</scope>
    <source>
        <strain evidence="2 3">NBRC 108950</strain>
    </source>
</reference>
<keyword evidence="1" id="KW-0732">Signal</keyword>
<evidence type="ECO:0000313" key="2">
    <source>
        <dbReference type="EMBL" id="GEP58602.1"/>
    </source>
</evidence>
<evidence type="ECO:0000256" key="1">
    <source>
        <dbReference type="SAM" id="SignalP"/>
    </source>
</evidence>
<dbReference type="RefSeq" id="WP_147154000.1">
    <property type="nucleotide sequence ID" value="NZ_BKAJ01000105.1"/>
</dbReference>
<feature type="signal peptide" evidence="1">
    <location>
        <begin position="1"/>
        <end position="27"/>
    </location>
</feature>
<dbReference type="Proteomes" id="UP000321058">
    <property type="component" value="Unassembled WGS sequence"/>
</dbReference>
<evidence type="ECO:0000313" key="3">
    <source>
        <dbReference type="Proteomes" id="UP000321058"/>
    </source>
</evidence>
<sequence length="120" mass="13374">MQSLLGALAWSTCVALGTLLLSCGVHAQELNGVAHRFLQRHGVPCPLVLKVGSPHDMGEVAICQDGREWALFWLEDEIAFVQPQTRELYKWDRQIYLSHPEIFSGPTPANEHQILVSSDP</sequence>
<feature type="chain" id="PRO_5021960414" description="Lipoprotein" evidence="1">
    <location>
        <begin position="28"/>
        <end position="120"/>
    </location>
</feature>
<protein>
    <recommendedName>
        <fullName evidence="4">Lipoprotein</fullName>
    </recommendedName>
</protein>
<gene>
    <name evidence="2" type="ORF">RSO01_57680</name>
</gene>
<keyword evidence="3" id="KW-1185">Reference proteome</keyword>
<accession>A0A512NI55</accession>
<comment type="caution">
    <text evidence="2">The sequence shown here is derived from an EMBL/GenBank/DDBJ whole genome shotgun (WGS) entry which is preliminary data.</text>
</comment>
<dbReference type="AlphaFoldDB" id="A0A512NI55"/>